<evidence type="ECO:0000313" key="2">
    <source>
        <dbReference type="EMBL" id="PIZ95596.1"/>
    </source>
</evidence>
<dbReference type="EMBL" id="PFPK01000008">
    <property type="protein sequence ID" value="PIZ95596.1"/>
    <property type="molecule type" value="Genomic_DNA"/>
</dbReference>
<evidence type="ECO:0000256" key="1">
    <source>
        <dbReference type="SAM" id="Phobius"/>
    </source>
</evidence>
<name>A0A2M7VA04_9BACT</name>
<evidence type="ECO:0008006" key="4">
    <source>
        <dbReference type="Google" id="ProtNLM"/>
    </source>
</evidence>
<gene>
    <name evidence="2" type="ORF">COX81_00480</name>
</gene>
<reference evidence="3" key="1">
    <citation type="submission" date="2017-09" db="EMBL/GenBank/DDBJ databases">
        <title>Depth-based differentiation of microbial function through sediment-hosted aquifers and enrichment of novel symbionts in the deep terrestrial subsurface.</title>
        <authorList>
            <person name="Probst A.J."/>
            <person name="Ladd B."/>
            <person name="Jarett J.K."/>
            <person name="Geller-Mcgrath D.E."/>
            <person name="Sieber C.M.K."/>
            <person name="Emerson J.B."/>
            <person name="Anantharaman K."/>
            <person name="Thomas B.C."/>
            <person name="Malmstrom R."/>
            <person name="Stieglmeier M."/>
            <person name="Klingl A."/>
            <person name="Woyke T."/>
            <person name="Ryan C.M."/>
            <person name="Banfield J.F."/>
        </authorList>
    </citation>
    <scope>NUCLEOTIDE SEQUENCE [LARGE SCALE GENOMIC DNA]</scope>
</reference>
<sequence length="320" mass="38417">MNDQFKIAVLKTLAYFDIFDFALTKEELYHCLWNTDYTDFKLDYTDFLKKLDRLADEEPSIDHRHSFYFLAGRIDNVDKRQSTISIFEKKMKIARRAVRKMRWVPFVRAVFVCNTVAGGGLSEESDIDVFVVIKKKRIWLARFLITLILSLYRLRRNKKVSKDKICLSFYVTDDHLDISDVSIDTPDIYMIYWLDQLIPIYDPENVLADIHSANQWTKKFTPHNFQDFKLSSRFRVDNNKFQIVLRRFFEKVWTTGYGDLLESQAREIQKKKMSRNYDSVKDAPDNRVVISDSMLKFHENDRRVHFREEWEKRCYKFNLN</sequence>
<accession>A0A2M7VA04</accession>
<dbReference type="Proteomes" id="UP000228568">
    <property type="component" value="Unassembled WGS sequence"/>
</dbReference>
<organism evidence="2 3">
    <name type="scientific">Candidatus Magasanikbacteria bacterium CG_4_10_14_0_2_um_filter_37_12</name>
    <dbReference type="NCBI Taxonomy" id="1974637"/>
    <lineage>
        <taxon>Bacteria</taxon>
        <taxon>Candidatus Magasanikiibacteriota</taxon>
    </lineage>
</organism>
<dbReference type="AlphaFoldDB" id="A0A2M7VA04"/>
<keyword evidence="1" id="KW-1133">Transmembrane helix</keyword>
<keyword evidence="1" id="KW-0472">Membrane</keyword>
<protein>
    <recommendedName>
        <fullName evidence="4">Polymerase nucleotidyl transferase domain-containing protein</fullName>
    </recommendedName>
</protein>
<proteinExistence type="predicted"/>
<comment type="caution">
    <text evidence="2">The sequence shown here is derived from an EMBL/GenBank/DDBJ whole genome shotgun (WGS) entry which is preliminary data.</text>
</comment>
<keyword evidence="1" id="KW-0812">Transmembrane</keyword>
<feature type="transmembrane region" description="Helical" evidence="1">
    <location>
        <begin position="101"/>
        <end position="118"/>
    </location>
</feature>
<feature type="transmembrane region" description="Helical" evidence="1">
    <location>
        <begin position="138"/>
        <end position="154"/>
    </location>
</feature>
<evidence type="ECO:0000313" key="3">
    <source>
        <dbReference type="Proteomes" id="UP000228568"/>
    </source>
</evidence>